<evidence type="ECO:0000313" key="3">
    <source>
        <dbReference type="EMBL" id="UZD55576.1"/>
    </source>
</evidence>
<reference evidence="3" key="1">
    <citation type="submission" date="2022-10" db="EMBL/GenBank/DDBJ databases">
        <title>Complete genome sequence of Schlegelella aquatica LMG 23380.</title>
        <authorList>
            <person name="Musilova J."/>
            <person name="Kourilova X."/>
            <person name="Bezdicek M."/>
            <person name="Hermankova K."/>
            <person name="Obruca S."/>
            <person name="Sedlar K."/>
        </authorList>
    </citation>
    <scope>NUCLEOTIDE SEQUENCE</scope>
    <source>
        <strain evidence="3">LMG 23380</strain>
    </source>
</reference>
<dbReference type="InterPro" id="IPR019253">
    <property type="entry name" value="DUF2244_TM"/>
</dbReference>
<evidence type="ECO:0000256" key="2">
    <source>
        <dbReference type="SAM" id="Phobius"/>
    </source>
</evidence>
<evidence type="ECO:0000256" key="1">
    <source>
        <dbReference type="SAM" id="MobiDB-lite"/>
    </source>
</evidence>
<sequence length="173" mass="18467">MSAAAPSCVSSMATGPSEEGAARSGGAGCAQWVLKRNCSVTPRQLAGFYASLCVVSLGIATYFWAQGAVLVMPFAGVELLGVGWALLVYARHATDRECVVLSEGRLSVERWEAGRVDRVEFAAQWVRVDAPHADGLLELRGEGKSVEIGRHVLAHQRAALAHELRAALARVRI</sequence>
<feature type="region of interest" description="Disordered" evidence="1">
    <location>
        <begin position="1"/>
        <end position="22"/>
    </location>
</feature>
<organism evidence="3 4">
    <name type="scientific">Caldimonas aquatica</name>
    <dbReference type="NCBI Taxonomy" id="376175"/>
    <lineage>
        <taxon>Bacteria</taxon>
        <taxon>Pseudomonadati</taxon>
        <taxon>Pseudomonadota</taxon>
        <taxon>Betaproteobacteria</taxon>
        <taxon>Burkholderiales</taxon>
        <taxon>Sphaerotilaceae</taxon>
        <taxon>Caldimonas</taxon>
    </lineage>
</organism>
<feature type="transmembrane region" description="Helical" evidence="2">
    <location>
        <begin position="70"/>
        <end position="90"/>
    </location>
</feature>
<accession>A0ABY6MU96</accession>
<dbReference type="RefSeq" id="WP_264893330.1">
    <property type="nucleotide sequence ID" value="NZ_CP110257.1"/>
</dbReference>
<keyword evidence="2" id="KW-0472">Membrane</keyword>
<dbReference type="Pfam" id="PF10003">
    <property type="entry name" value="DUF2244"/>
    <property type="match status" value="1"/>
</dbReference>
<keyword evidence="2" id="KW-0812">Transmembrane</keyword>
<dbReference type="Proteomes" id="UP001163266">
    <property type="component" value="Chromosome"/>
</dbReference>
<feature type="transmembrane region" description="Helical" evidence="2">
    <location>
        <begin position="45"/>
        <end position="64"/>
    </location>
</feature>
<name>A0ABY6MU96_9BURK</name>
<protein>
    <submittedName>
        <fullName evidence="3">DUF2244 domain-containing protein</fullName>
    </submittedName>
</protein>
<dbReference type="EMBL" id="CP110257">
    <property type="protein sequence ID" value="UZD55576.1"/>
    <property type="molecule type" value="Genomic_DNA"/>
</dbReference>
<keyword evidence="4" id="KW-1185">Reference proteome</keyword>
<proteinExistence type="predicted"/>
<gene>
    <name evidence="3" type="ORF">OMP39_03015</name>
</gene>
<evidence type="ECO:0000313" key="4">
    <source>
        <dbReference type="Proteomes" id="UP001163266"/>
    </source>
</evidence>
<keyword evidence="2" id="KW-1133">Transmembrane helix</keyword>